<evidence type="ECO:0000256" key="2">
    <source>
        <dbReference type="SAM" id="Coils"/>
    </source>
</evidence>
<dbReference type="STRING" id="519424.AZF04_04050"/>
<protein>
    <recommendedName>
        <fullName evidence="3">HTH merR-type domain-containing protein</fullName>
    </recommendedName>
</protein>
<name>A0A162E7D8_9BACI</name>
<evidence type="ECO:0000256" key="1">
    <source>
        <dbReference type="ARBA" id="ARBA00023125"/>
    </source>
</evidence>
<dbReference type="SMART" id="SM00422">
    <property type="entry name" value="HTH_MERR"/>
    <property type="match status" value="1"/>
</dbReference>
<gene>
    <name evidence="4" type="ORF">AZF04_04050</name>
</gene>
<keyword evidence="2" id="KW-0175">Coiled coil</keyword>
<dbReference type="AlphaFoldDB" id="A0A162E7D8"/>
<keyword evidence="5" id="KW-1185">Reference proteome</keyword>
<dbReference type="GO" id="GO:0003700">
    <property type="term" value="F:DNA-binding transcription factor activity"/>
    <property type="evidence" value="ECO:0007669"/>
    <property type="project" value="InterPro"/>
</dbReference>
<feature type="coiled-coil region" evidence="2">
    <location>
        <begin position="67"/>
        <end position="101"/>
    </location>
</feature>
<sequence length="123" mass="14269">MGELAVKSNVTKRTIDYYTNLGLLKVERSSSNYRYYDETSIERLHYIENCKEKGMSLVEIKKNIIDNHSEDIDLQELRLKIKNLESDVSEVIGKLNSLDQQEIKKNISKESFSLIQSLITLVK</sequence>
<dbReference type="PROSITE" id="PS50937">
    <property type="entry name" value="HTH_MERR_2"/>
    <property type="match status" value="1"/>
</dbReference>
<feature type="domain" description="HTH merR-type" evidence="3">
    <location>
        <begin position="1"/>
        <end position="66"/>
    </location>
</feature>
<evidence type="ECO:0000259" key="3">
    <source>
        <dbReference type="PROSITE" id="PS50937"/>
    </source>
</evidence>
<evidence type="ECO:0000313" key="4">
    <source>
        <dbReference type="EMBL" id="KYG31955.1"/>
    </source>
</evidence>
<dbReference type="Pfam" id="PF13411">
    <property type="entry name" value="MerR_1"/>
    <property type="match status" value="1"/>
</dbReference>
<dbReference type="EMBL" id="LTAO01000012">
    <property type="protein sequence ID" value="KYG31955.1"/>
    <property type="molecule type" value="Genomic_DNA"/>
</dbReference>
<proteinExistence type="predicted"/>
<dbReference type="InterPro" id="IPR047057">
    <property type="entry name" value="MerR_fam"/>
</dbReference>
<keyword evidence="1" id="KW-0238">DNA-binding</keyword>
<evidence type="ECO:0000313" key="5">
    <source>
        <dbReference type="Proteomes" id="UP000075806"/>
    </source>
</evidence>
<reference evidence="4" key="1">
    <citation type="submission" date="2016-02" db="EMBL/GenBank/DDBJ databases">
        <title>Genome sequence of Bacillus trypoxylicola KCTC 13244(T).</title>
        <authorList>
            <person name="Jeong H."/>
            <person name="Park S.-H."/>
            <person name="Choi S.-K."/>
        </authorList>
    </citation>
    <scope>NUCLEOTIDE SEQUENCE [LARGE SCALE GENOMIC DNA]</scope>
    <source>
        <strain evidence="4">KCTC 13244</strain>
    </source>
</reference>
<dbReference type="Proteomes" id="UP000075806">
    <property type="component" value="Unassembled WGS sequence"/>
</dbReference>
<dbReference type="PANTHER" id="PTHR30204:SF95">
    <property type="entry name" value="HTH-TYPE TRANSCRIPTIONAL REGULATOR CUER"/>
    <property type="match status" value="1"/>
</dbReference>
<dbReference type="PRINTS" id="PR00040">
    <property type="entry name" value="HTHMERR"/>
</dbReference>
<dbReference type="SUPFAM" id="SSF46955">
    <property type="entry name" value="Putative DNA-binding domain"/>
    <property type="match status" value="1"/>
</dbReference>
<dbReference type="Gene3D" id="1.10.1660.10">
    <property type="match status" value="1"/>
</dbReference>
<accession>A0A162E7D8</accession>
<comment type="caution">
    <text evidence="4">The sequence shown here is derived from an EMBL/GenBank/DDBJ whole genome shotgun (WGS) entry which is preliminary data.</text>
</comment>
<dbReference type="InterPro" id="IPR000551">
    <property type="entry name" value="MerR-type_HTH_dom"/>
</dbReference>
<dbReference type="OrthoDB" id="166060at2"/>
<organism evidence="4 5">
    <name type="scientific">Alkalihalobacillus trypoxylicola</name>
    <dbReference type="NCBI Taxonomy" id="519424"/>
    <lineage>
        <taxon>Bacteria</taxon>
        <taxon>Bacillati</taxon>
        <taxon>Bacillota</taxon>
        <taxon>Bacilli</taxon>
        <taxon>Bacillales</taxon>
        <taxon>Bacillaceae</taxon>
        <taxon>Alkalihalobacillus</taxon>
    </lineage>
</organism>
<dbReference type="PANTHER" id="PTHR30204">
    <property type="entry name" value="REDOX-CYCLING DRUG-SENSING TRANSCRIPTIONAL ACTIVATOR SOXR"/>
    <property type="match status" value="1"/>
</dbReference>
<dbReference type="InterPro" id="IPR009061">
    <property type="entry name" value="DNA-bd_dom_put_sf"/>
</dbReference>
<dbReference type="GO" id="GO:0003677">
    <property type="term" value="F:DNA binding"/>
    <property type="evidence" value="ECO:0007669"/>
    <property type="project" value="UniProtKB-KW"/>
</dbReference>